<dbReference type="Proteomes" id="UP000524450">
    <property type="component" value="Unassembled WGS sequence"/>
</dbReference>
<name>A0A840FL10_9BURK</name>
<sequence length="101" mass="10994">MNAATDSTMNALAAGADKPWWRHPLLWMVIGGPVAVMIASFVTFWLAWRSPDALVSQDYYREGVEINKALAAKKHLPALTGRNHAMTPAEDVPPVGRKAAP</sequence>
<keyword evidence="2" id="KW-1133">Transmembrane helix</keyword>
<feature type="region of interest" description="Disordered" evidence="1">
    <location>
        <begin position="81"/>
        <end position="101"/>
    </location>
</feature>
<keyword evidence="2" id="KW-0472">Membrane</keyword>
<accession>A0A840FL10</accession>
<evidence type="ECO:0000313" key="4">
    <source>
        <dbReference type="Proteomes" id="UP000524450"/>
    </source>
</evidence>
<gene>
    <name evidence="3" type="ORF">GGD71_002412</name>
</gene>
<feature type="transmembrane region" description="Helical" evidence="2">
    <location>
        <begin position="25"/>
        <end position="48"/>
    </location>
</feature>
<organism evidence="3 4">
    <name type="scientific">Variovorax guangxiensis</name>
    <dbReference type="NCBI Taxonomy" id="1775474"/>
    <lineage>
        <taxon>Bacteria</taxon>
        <taxon>Pseudomonadati</taxon>
        <taxon>Pseudomonadota</taxon>
        <taxon>Betaproteobacteria</taxon>
        <taxon>Burkholderiales</taxon>
        <taxon>Comamonadaceae</taxon>
        <taxon>Variovorax</taxon>
    </lineage>
</organism>
<evidence type="ECO:0000256" key="2">
    <source>
        <dbReference type="SAM" id="Phobius"/>
    </source>
</evidence>
<dbReference type="InterPro" id="IPR008620">
    <property type="entry name" value="FixH"/>
</dbReference>
<dbReference type="RefSeq" id="WP_260319265.1">
    <property type="nucleotide sequence ID" value="NZ_JACIFZ010000002.1"/>
</dbReference>
<proteinExistence type="predicted"/>
<comment type="caution">
    <text evidence="3">The sequence shown here is derived from an EMBL/GenBank/DDBJ whole genome shotgun (WGS) entry which is preliminary data.</text>
</comment>
<protein>
    <recommendedName>
        <fullName evidence="5">Nitrogen fixation protein FixH</fullName>
    </recommendedName>
</protein>
<reference evidence="3 4" key="1">
    <citation type="submission" date="2020-08" db="EMBL/GenBank/DDBJ databases">
        <title>Genomic Encyclopedia of Type Strains, Phase IV (KMG-V): Genome sequencing to study the core and pangenomes of soil and plant-associated prokaryotes.</title>
        <authorList>
            <person name="Whitman W."/>
        </authorList>
    </citation>
    <scope>NUCLEOTIDE SEQUENCE [LARGE SCALE GENOMIC DNA]</scope>
    <source>
        <strain evidence="3 4">34/80</strain>
    </source>
</reference>
<dbReference type="Pfam" id="PF05751">
    <property type="entry name" value="FixH"/>
    <property type="match status" value="1"/>
</dbReference>
<evidence type="ECO:0008006" key="5">
    <source>
        <dbReference type="Google" id="ProtNLM"/>
    </source>
</evidence>
<dbReference type="EMBL" id="JACIFZ010000002">
    <property type="protein sequence ID" value="MBB4221652.1"/>
    <property type="molecule type" value="Genomic_DNA"/>
</dbReference>
<dbReference type="AlphaFoldDB" id="A0A840FL10"/>
<keyword evidence="2" id="KW-0812">Transmembrane</keyword>
<evidence type="ECO:0000313" key="3">
    <source>
        <dbReference type="EMBL" id="MBB4221652.1"/>
    </source>
</evidence>
<evidence type="ECO:0000256" key="1">
    <source>
        <dbReference type="SAM" id="MobiDB-lite"/>
    </source>
</evidence>